<accession>A0A9Y1BM39</accession>
<gene>
    <name evidence="2" type="ORF">K9W45_02045</name>
</gene>
<dbReference type="Proteomes" id="UP001201020">
    <property type="component" value="Chromosome"/>
</dbReference>
<feature type="transmembrane region" description="Helical" evidence="1">
    <location>
        <begin position="27"/>
        <end position="48"/>
    </location>
</feature>
<dbReference type="AlphaFoldDB" id="A0A9Y1BM39"/>
<feature type="transmembrane region" description="Helical" evidence="1">
    <location>
        <begin position="237"/>
        <end position="259"/>
    </location>
</feature>
<keyword evidence="1" id="KW-1133">Transmembrane helix</keyword>
<dbReference type="EMBL" id="CP084166">
    <property type="protein sequence ID" value="UJG41255.1"/>
    <property type="molecule type" value="Genomic_DNA"/>
</dbReference>
<feature type="transmembrane region" description="Helical" evidence="1">
    <location>
        <begin position="159"/>
        <end position="181"/>
    </location>
</feature>
<evidence type="ECO:0000256" key="1">
    <source>
        <dbReference type="SAM" id="Phobius"/>
    </source>
</evidence>
<proteinExistence type="predicted"/>
<keyword evidence="1" id="KW-0472">Membrane</keyword>
<evidence type="ECO:0000313" key="2">
    <source>
        <dbReference type="EMBL" id="UJG41255.1"/>
    </source>
</evidence>
<organism evidence="2">
    <name type="scientific">Candidatus Heimdallarchaeum aukensis</name>
    <dbReference type="NCBI Taxonomy" id="2876573"/>
    <lineage>
        <taxon>Archaea</taxon>
        <taxon>Promethearchaeati</taxon>
        <taxon>Candidatus Heimdallarchaeota</taxon>
        <taxon>Candidatus Heimdallarchaeia (ex Rinke et al. 2021) (nom. nud.)</taxon>
        <taxon>Candidatus Heimdallarchaeales</taxon>
        <taxon>Candidatus Heimdallarchaeaceae</taxon>
        <taxon>Candidatus Heimdallarchaeum</taxon>
    </lineage>
</organism>
<name>A0A9Y1BM39_9ARCH</name>
<reference evidence="2" key="1">
    <citation type="journal article" date="2022" name="Nat. Microbiol.">
        <title>Unique mobile elements and scalable gene flow at the prokaryote-eukaryote boundary revealed by circularized Asgard archaea genomes.</title>
        <authorList>
            <person name="Wu F."/>
            <person name="Speth D.R."/>
            <person name="Philosof A."/>
            <person name="Cremiere A."/>
            <person name="Narayanan A."/>
            <person name="Barco R.A."/>
            <person name="Connon S.A."/>
            <person name="Amend J.P."/>
            <person name="Antoshechkin I.A."/>
            <person name="Orphan V.J."/>
        </authorList>
    </citation>
    <scope>NUCLEOTIDE SEQUENCE</scope>
    <source>
        <strain evidence="2">PM71</strain>
    </source>
</reference>
<feature type="transmembrane region" description="Helical" evidence="1">
    <location>
        <begin position="127"/>
        <end position="147"/>
    </location>
</feature>
<keyword evidence="1" id="KW-0812">Transmembrane</keyword>
<protein>
    <submittedName>
        <fullName evidence="2">Uncharacterized protein</fullName>
    </submittedName>
</protein>
<feature type="transmembrane region" description="Helical" evidence="1">
    <location>
        <begin position="193"/>
        <end position="217"/>
    </location>
</feature>
<feature type="transmembrane region" description="Helical" evidence="1">
    <location>
        <begin position="54"/>
        <end position="73"/>
    </location>
</feature>
<sequence>MEIEEKDKVKHANKDKENTIYGDFRSLGFLFLFTVLTATILSLVDFSVLSNAKWLLSLLFVADLILLIFILLVHRNFITITGFIITEQLKEMFIPKKRNKERFLKKINKWNRKQKSYIKDAKELKELIPKLIGLTLIYYLLIFTILFDPSALTGYGAYFTVMYWAFILLYAFVFLFIMRLFNKHPLISGGIFWGLNGLSVFGLKVLNPIPLSLLLYIAGKKSSEMNDAIISIMQKTLIAKFIFAVLNVVSVIGIIVYSFRNAMNFNFSPDLIVFKEQSAEDNKKEFRGTDNQINKEE</sequence>